<dbReference type="EMBL" id="MRZN01000004">
    <property type="protein sequence ID" value="PHK50275.1"/>
    <property type="molecule type" value="Genomic_DNA"/>
</dbReference>
<name>A0A2C6WQB7_9STAP</name>
<protein>
    <submittedName>
        <fullName evidence="4">MupG family TIM beta-alpha barrel fold protein</fullName>
    </submittedName>
    <submittedName>
        <fullName evidence="3">Outer surface protein</fullName>
    </submittedName>
</protein>
<dbReference type="RefSeq" id="WP_099089718.1">
    <property type="nucleotide sequence ID" value="NZ_CP093217.1"/>
</dbReference>
<reference evidence="3" key="3">
    <citation type="submission" date="2017-10" db="EMBL/GenBank/DDBJ databases">
        <authorList>
            <person name="Vrbovska V."/>
            <person name="Kovarovic V."/>
            <person name="Indrakova A."/>
        </authorList>
    </citation>
    <scope>NUCLEOTIDE SEQUENCE</scope>
    <source>
        <strain evidence="3">CCM 8730</strain>
    </source>
</reference>
<sequence>MHGFSIYLGQSIDKSYIRRMVDLGYTTIFTSVQIPEENENTKYRYLGELLDYLSNDQLTYMIDINPSLLNHSFYQFLKQYQRANFIIRIDHSTSIAIVNDIIEHGFQCCLNASIVSEQLLQQLYTQLYDFSYLCYCHNYYPRPDTGLTTNFVQSQDNLILKYNPNANIYGFIVGTTKRGPLFKGLPTIEETRYMHPLKSAQLLLDQSITHVMIGDPSISQTYAHKLMSLLTKRHFNLSITLQDAQVESILSKQHTVRADNPGNVVRSQEARHYCQTAIEPQFNVLRKTGTVTVDNQLNGRYQGELQIIKSTLQPHDHVNVVGQIINDDIPLIECMRPNDTFEFTIHTRS</sequence>
<dbReference type="Proteomes" id="UP000223828">
    <property type="component" value="Unassembled WGS sequence"/>
</dbReference>
<evidence type="ECO:0000313" key="3">
    <source>
        <dbReference type="EMBL" id="PHK50275.1"/>
    </source>
</evidence>
<reference evidence="3" key="1">
    <citation type="journal article" date="2017" name="Appl. Environ. Microbiol.">
        <title>Staphylococcus edaphicus sp. nov., isolated in Antarctica, harbours mecC gene and genomic islands with suspected role in adaptation to extreme environment.</title>
        <authorList>
            <person name="Pantucek R."/>
            <person name="Sedlacek I."/>
            <person name="Indrakova A."/>
            <person name="Vrbovska V."/>
            <person name="Maslanova I."/>
            <person name="Kovarovic V."/>
            <person name="Svec P."/>
            <person name="Kralova S."/>
            <person name="Kristofova L."/>
            <person name="Keklakova J."/>
            <person name="Petras P."/>
            <person name="Doskar J."/>
        </authorList>
    </citation>
    <scope>NUCLEOTIDE SEQUENCE</scope>
    <source>
        <strain evidence="3">CCM 8730</strain>
    </source>
</reference>
<keyword evidence="6" id="KW-1185">Reference proteome</keyword>
<feature type="domain" description="6-phospho-N-acetylmuramidase C-terminal" evidence="1">
    <location>
        <begin position="241"/>
        <end position="343"/>
    </location>
</feature>
<dbReference type="SUPFAM" id="SSF50891">
    <property type="entry name" value="Cyclophilin-like"/>
    <property type="match status" value="1"/>
</dbReference>
<evidence type="ECO:0000313" key="5">
    <source>
        <dbReference type="Proteomes" id="UP000223828"/>
    </source>
</evidence>
<evidence type="ECO:0000313" key="6">
    <source>
        <dbReference type="Proteomes" id="UP001056588"/>
    </source>
</evidence>
<dbReference type="AlphaFoldDB" id="A0A2C6WQB7"/>
<organism evidence="3 5">
    <name type="scientific">Staphylococcus edaphicus</name>
    <dbReference type="NCBI Taxonomy" id="1955013"/>
    <lineage>
        <taxon>Bacteria</taxon>
        <taxon>Bacillati</taxon>
        <taxon>Bacillota</taxon>
        <taxon>Bacilli</taxon>
        <taxon>Bacillales</taxon>
        <taxon>Staphylococcaceae</taxon>
        <taxon>Staphylococcus</taxon>
    </lineage>
</organism>
<dbReference type="InterPro" id="IPR013785">
    <property type="entry name" value="Aldolase_TIM"/>
</dbReference>
<dbReference type="Pfam" id="PF19200">
    <property type="entry name" value="MupG_N"/>
    <property type="match status" value="1"/>
</dbReference>
<dbReference type="Gene3D" id="2.40.100.10">
    <property type="entry name" value="Cyclophilin-like"/>
    <property type="match status" value="1"/>
</dbReference>
<accession>A0A2C6WQB7</accession>
<gene>
    <name evidence="3" type="ORF">BTJ66_04180</name>
    <name evidence="4" type="ORF">MNY58_03215</name>
</gene>
<dbReference type="InterPro" id="IPR008589">
    <property type="entry name" value="MupG"/>
</dbReference>
<evidence type="ECO:0000259" key="1">
    <source>
        <dbReference type="Pfam" id="PF05913"/>
    </source>
</evidence>
<reference evidence="5" key="2">
    <citation type="submission" date="2017-10" db="EMBL/GenBank/DDBJ databases">
        <title>Staphylococcus edaphicus sp. nov., isolated in Antarctica, harbouring mecC gene and genomic islands essential in adaptation to extreme environment.</title>
        <authorList>
            <person name="Pantucek R."/>
            <person name="Sedlacek I."/>
            <person name="Indrakova A."/>
            <person name="Vrbovska V."/>
            <person name="Maslanova I."/>
            <person name="Kovarovic V."/>
            <person name="Svec P."/>
            <person name="Kralova S."/>
            <person name="Kristofova L."/>
            <person name="Keklakova J."/>
            <person name="Petras P."/>
            <person name="Doskar J."/>
        </authorList>
    </citation>
    <scope>NUCLEOTIDE SEQUENCE [LARGE SCALE GENOMIC DNA]</scope>
    <source>
        <strain evidence="5">CCM 5085</strain>
    </source>
</reference>
<dbReference type="Proteomes" id="UP001056588">
    <property type="component" value="Chromosome"/>
</dbReference>
<dbReference type="Pfam" id="PF05913">
    <property type="entry name" value="MupG_C"/>
    <property type="match status" value="1"/>
</dbReference>
<dbReference type="SUPFAM" id="SSF51445">
    <property type="entry name" value="(Trans)glycosidases"/>
    <property type="match status" value="1"/>
</dbReference>
<dbReference type="InterPro" id="IPR043797">
    <property type="entry name" value="MupG_N"/>
</dbReference>
<reference evidence="4" key="4">
    <citation type="submission" date="2022-03" db="EMBL/GenBank/DDBJ databases">
        <title>Complete Genome Sequence of Staphylococcus edaphicus strain CCM 8731.</title>
        <authorList>
            <person name="Rimmer C.O."/>
            <person name="Thomas J.C."/>
        </authorList>
    </citation>
    <scope>NUCLEOTIDE SEQUENCE</scope>
    <source>
        <strain evidence="4">CCM 8731</strain>
    </source>
</reference>
<proteinExistence type="predicted"/>
<dbReference type="InterPro" id="IPR043894">
    <property type="entry name" value="MupG_C"/>
</dbReference>
<dbReference type="InterPro" id="IPR029000">
    <property type="entry name" value="Cyclophilin-like_dom_sf"/>
</dbReference>
<dbReference type="InterPro" id="IPR017853">
    <property type="entry name" value="GH"/>
</dbReference>
<evidence type="ECO:0000259" key="2">
    <source>
        <dbReference type="Pfam" id="PF19200"/>
    </source>
</evidence>
<dbReference type="EMBL" id="CP093217">
    <property type="protein sequence ID" value="UQW82128.1"/>
    <property type="molecule type" value="Genomic_DNA"/>
</dbReference>
<dbReference type="PANTHER" id="PTHR38435:SF2">
    <property type="entry name" value="DUF871 DOMAIN-CONTAINING PROTEIN"/>
    <property type="match status" value="1"/>
</dbReference>
<dbReference type="OrthoDB" id="5809921at2"/>
<feature type="domain" description="6-phospho-N-acetylmuramidase N-terminal" evidence="2">
    <location>
        <begin position="3"/>
        <end position="226"/>
    </location>
</feature>
<evidence type="ECO:0000313" key="4">
    <source>
        <dbReference type="EMBL" id="UQW82128.1"/>
    </source>
</evidence>
<dbReference type="PANTHER" id="PTHR38435">
    <property type="match status" value="1"/>
</dbReference>
<dbReference type="Gene3D" id="3.20.20.70">
    <property type="entry name" value="Aldolase class I"/>
    <property type="match status" value="1"/>
</dbReference>